<dbReference type="AlphaFoldDB" id="A0A1W6WNE8"/>
<dbReference type="EMBL" id="CP021061">
    <property type="protein sequence ID" value="ARP58082.1"/>
    <property type="molecule type" value="Genomic_DNA"/>
</dbReference>
<reference evidence="1 2" key="1">
    <citation type="submission" date="2017-04" db="EMBL/GenBank/DDBJ databases">
        <title>Complete Genome Sequence of Bacillus thuringiensis type Strain ATCC 10792.</title>
        <authorList>
            <person name="Oh D.-H."/>
            <person name="Park B.-J."/>
            <person name="Shuai W."/>
            <person name="Chelliah R."/>
        </authorList>
    </citation>
    <scope>NUCLEOTIDE SEQUENCE [LARGE SCALE GENOMIC DNA]</scope>
    <source>
        <strain evidence="1 2">ATCC 10792</strain>
    </source>
</reference>
<keyword evidence="2" id="KW-1185">Reference proteome</keyword>
<accession>A0A1W6WNE8</accession>
<dbReference type="Proteomes" id="UP000194143">
    <property type="component" value="Chromosome"/>
</dbReference>
<gene>
    <name evidence="1" type="ORF">CAB88_13840</name>
</gene>
<organism evidence="1 2">
    <name type="scientific">Bacillus thuringiensis</name>
    <dbReference type="NCBI Taxonomy" id="1428"/>
    <lineage>
        <taxon>Bacteria</taxon>
        <taxon>Bacillati</taxon>
        <taxon>Bacillota</taxon>
        <taxon>Bacilli</taxon>
        <taxon>Bacillales</taxon>
        <taxon>Bacillaceae</taxon>
        <taxon>Bacillus</taxon>
        <taxon>Bacillus cereus group</taxon>
    </lineage>
</organism>
<evidence type="ECO:0000313" key="2">
    <source>
        <dbReference type="Proteomes" id="UP000194143"/>
    </source>
</evidence>
<sequence>MIIKMRKAMDNINMLHKGVFILKHALRIIDVQQELNVDNFSVVRTSHEDLFQPIHNNYR</sequence>
<name>A0A1W6WNE8_BACTU</name>
<evidence type="ECO:0000313" key="1">
    <source>
        <dbReference type="EMBL" id="ARP58082.1"/>
    </source>
</evidence>
<proteinExistence type="predicted"/>
<protein>
    <submittedName>
        <fullName evidence="1">Uncharacterized protein</fullName>
    </submittedName>
</protein>